<keyword evidence="4" id="KW-1185">Reference proteome</keyword>
<feature type="compositionally biased region" description="Polar residues" evidence="1">
    <location>
        <begin position="476"/>
        <end position="486"/>
    </location>
</feature>
<dbReference type="Gene3D" id="3.10.20.90">
    <property type="entry name" value="Phosphatidylinositol 3-kinase Catalytic Subunit, Chain A, domain 1"/>
    <property type="match status" value="1"/>
</dbReference>
<dbReference type="SMART" id="SM00666">
    <property type="entry name" value="PB1"/>
    <property type="match status" value="1"/>
</dbReference>
<feature type="region of interest" description="Disordered" evidence="1">
    <location>
        <begin position="144"/>
        <end position="321"/>
    </location>
</feature>
<feature type="domain" description="PB1" evidence="2">
    <location>
        <begin position="10"/>
        <end position="91"/>
    </location>
</feature>
<dbReference type="Proteomes" id="UP001150925">
    <property type="component" value="Unassembled WGS sequence"/>
</dbReference>
<gene>
    <name evidence="3" type="ORF">IWQ62_000449</name>
</gene>
<dbReference type="PANTHER" id="PTHR20930:SF0">
    <property type="entry name" value="PROTEIN ILRUN"/>
    <property type="match status" value="1"/>
</dbReference>
<feature type="compositionally biased region" description="Polar residues" evidence="1">
    <location>
        <begin position="218"/>
        <end position="236"/>
    </location>
</feature>
<feature type="compositionally biased region" description="Polar residues" evidence="1">
    <location>
        <begin position="419"/>
        <end position="452"/>
    </location>
</feature>
<dbReference type="PROSITE" id="PS51745">
    <property type="entry name" value="PB1"/>
    <property type="match status" value="1"/>
</dbReference>
<feature type="compositionally biased region" description="Polar residues" evidence="1">
    <location>
        <begin position="385"/>
        <end position="412"/>
    </location>
</feature>
<protein>
    <recommendedName>
        <fullName evidence="2">PB1 domain-containing protein</fullName>
    </recommendedName>
</protein>
<feature type="compositionally biased region" description="Low complexity" evidence="1">
    <location>
        <begin position="522"/>
        <end position="534"/>
    </location>
</feature>
<comment type="caution">
    <text evidence="3">The sequence shown here is derived from an EMBL/GenBank/DDBJ whole genome shotgun (WGS) entry which is preliminary data.</text>
</comment>
<evidence type="ECO:0000259" key="2">
    <source>
        <dbReference type="PROSITE" id="PS51745"/>
    </source>
</evidence>
<evidence type="ECO:0000256" key="1">
    <source>
        <dbReference type="SAM" id="MobiDB-lite"/>
    </source>
</evidence>
<proteinExistence type="predicted"/>
<feature type="compositionally biased region" description="Pro residues" evidence="1">
    <location>
        <begin position="262"/>
        <end position="271"/>
    </location>
</feature>
<dbReference type="PANTHER" id="PTHR20930">
    <property type="entry name" value="OVARIAN CARCINOMA ANTIGEN CA125-RELATED"/>
    <property type="match status" value="1"/>
</dbReference>
<feature type="compositionally biased region" description="Pro residues" evidence="1">
    <location>
        <begin position="565"/>
        <end position="580"/>
    </location>
</feature>
<dbReference type="InterPro" id="IPR000270">
    <property type="entry name" value="PB1_dom"/>
</dbReference>
<evidence type="ECO:0000313" key="3">
    <source>
        <dbReference type="EMBL" id="KAJ1969709.1"/>
    </source>
</evidence>
<feature type="compositionally biased region" description="Basic and acidic residues" evidence="1">
    <location>
        <begin position="353"/>
        <end position="362"/>
    </location>
</feature>
<dbReference type="AlphaFoldDB" id="A0A9W8B059"/>
<dbReference type="SUPFAM" id="SSF54277">
    <property type="entry name" value="CAD &amp; PB1 domains"/>
    <property type="match status" value="1"/>
</dbReference>
<dbReference type="Pfam" id="PF00564">
    <property type="entry name" value="PB1"/>
    <property type="match status" value="1"/>
</dbReference>
<name>A0A9W8B059_9FUNG</name>
<feature type="compositionally biased region" description="Basic and acidic residues" evidence="1">
    <location>
        <begin position="311"/>
        <end position="321"/>
    </location>
</feature>
<evidence type="ECO:0000313" key="4">
    <source>
        <dbReference type="Proteomes" id="UP001150925"/>
    </source>
</evidence>
<dbReference type="EMBL" id="JANBPY010000030">
    <property type="protein sequence ID" value="KAJ1969709.1"/>
    <property type="molecule type" value="Genomic_DNA"/>
</dbReference>
<feature type="compositionally biased region" description="Polar residues" evidence="1">
    <location>
        <begin position="184"/>
        <end position="199"/>
    </location>
</feature>
<dbReference type="CDD" id="cd05992">
    <property type="entry name" value="PB1"/>
    <property type="match status" value="1"/>
</dbReference>
<feature type="region of interest" description="Disordered" evidence="1">
    <location>
        <begin position="334"/>
        <end position="580"/>
    </location>
</feature>
<organism evidence="3 4">
    <name type="scientific">Dispira parvispora</name>
    <dbReference type="NCBI Taxonomy" id="1520584"/>
    <lineage>
        <taxon>Eukaryota</taxon>
        <taxon>Fungi</taxon>
        <taxon>Fungi incertae sedis</taxon>
        <taxon>Zoopagomycota</taxon>
        <taxon>Kickxellomycotina</taxon>
        <taxon>Dimargaritomycetes</taxon>
        <taxon>Dimargaritales</taxon>
        <taxon>Dimargaritaceae</taxon>
        <taxon>Dispira</taxon>
    </lineage>
</organism>
<sequence>MRQSGQFQDTVDVKCKCRGEIRRFTLSTAPSYQTLCERLHQEFRAKLSSDLTALIVRYVDEEGDLVTLANETDLQRALSLAPYVKLEIYDQYRCPPPDTLGDAYEQALGGARHLELNAQALEMFRNYLTLTKRRLDMLLDELPQQKNTQPSGHAAGGYRESGISGAGYHNNVPPGEHPEKVRSRYNSHAESQSAFQPTASVDMGDLFDTPVPSRRETGTSATYAQNNEHPPSSIPSQRYGGVPYAPTTSGHHPASGASANAPPLPPLPPPLGVTGNFHPDAAVDYSLGHPQAESIQKKSHSAHQSSQRSSQPRDRVMSDTRYRTSEVDASVYHSYASQNPTVPPSPGVGLQSENRETAESRHSGTKTHRMSATYPSMDPSFAKTDVNSSYPKSSDPQTNSAQKEASSTQGTTHGRRPNEPSTDYLANSQQPTPMDESYPTNRTYSPKRNSAPASAFHQHDTTATTSTAAQDKNARDNGQNQTNHSAHSAEGTKARKETSGSGDTHSKATSAGHSTTKAAYASSSPQPGKSGSKSGAHHVDNNGRYSVGPIPPPPPVSGPISPGVGPYPGPHGLHPPPPPPPGYIGPTPYMVPDNPNMFYPGYNAYGPGFKF</sequence>
<reference evidence="3" key="1">
    <citation type="submission" date="2022-07" db="EMBL/GenBank/DDBJ databases">
        <title>Phylogenomic reconstructions and comparative analyses of Kickxellomycotina fungi.</title>
        <authorList>
            <person name="Reynolds N.K."/>
            <person name="Stajich J.E."/>
            <person name="Barry K."/>
            <person name="Grigoriev I.V."/>
            <person name="Crous P."/>
            <person name="Smith M.E."/>
        </authorList>
    </citation>
    <scope>NUCLEOTIDE SEQUENCE</scope>
    <source>
        <strain evidence="3">RSA 1196</strain>
    </source>
</reference>
<feature type="compositionally biased region" description="Polar residues" evidence="1">
    <location>
        <begin position="499"/>
        <end position="517"/>
    </location>
</feature>
<accession>A0A9W8B059</accession>
<dbReference type="OrthoDB" id="1594986at2759"/>
<dbReference type="InterPro" id="IPR053793">
    <property type="entry name" value="PB1-like"/>
</dbReference>